<organism evidence="4 5">
    <name type="scientific">Streptodolium elevatio</name>
    <dbReference type="NCBI Taxonomy" id="3157996"/>
    <lineage>
        <taxon>Bacteria</taxon>
        <taxon>Bacillati</taxon>
        <taxon>Actinomycetota</taxon>
        <taxon>Actinomycetes</taxon>
        <taxon>Kitasatosporales</taxon>
        <taxon>Streptomycetaceae</taxon>
        <taxon>Streptodolium</taxon>
    </lineage>
</organism>
<reference evidence="4 5" key="1">
    <citation type="submission" date="2024-06" db="EMBL/GenBank/DDBJ databases">
        <title>The Natural Products Discovery Center: Release of the First 8490 Sequenced Strains for Exploring Actinobacteria Biosynthetic Diversity.</title>
        <authorList>
            <person name="Kalkreuter E."/>
            <person name="Kautsar S.A."/>
            <person name="Yang D."/>
            <person name="Bader C.D."/>
            <person name="Teijaro C.N."/>
            <person name="Fluegel L."/>
            <person name="Davis C.M."/>
            <person name="Simpson J.R."/>
            <person name="Lauterbach L."/>
            <person name="Steele A.D."/>
            <person name="Gui C."/>
            <person name="Meng S."/>
            <person name="Li G."/>
            <person name="Viehrig K."/>
            <person name="Ye F."/>
            <person name="Su P."/>
            <person name="Kiefer A.F."/>
            <person name="Nichols A."/>
            <person name="Cepeda A.J."/>
            <person name="Yan W."/>
            <person name="Fan B."/>
            <person name="Jiang Y."/>
            <person name="Adhikari A."/>
            <person name="Zheng C.-J."/>
            <person name="Schuster L."/>
            <person name="Cowan T.M."/>
            <person name="Smanski M.J."/>
            <person name="Chevrette M.G."/>
            <person name="De Carvalho L.P.S."/>
            <person name="Shen B."/>
        </authorList>
    </citation>
    <scope>NUCLEOTIDE SEQUENCE [LARGE SCALE GENOMIC DNA]</scope>
    <source>
        <strain evidence="4 5">NPDC048946</strain>
    </source>
</reference>
<evidence type="ECO:0000256" key="1">
    <source>
        <dbReference type="ARBA" id="ARBA00023125"/>
    </source>
</evidence>
<dbReference type="InterPro" id="IPR016032">
    <property type="entry name" value="Sig_transdc_resp-reg_C-effctor"/>
</dbReference>
<evidence type="ECO:0000313" key="5">
    <source>
        <dbReference type="Proteomes" id="UP001551482"/>
    </source>
</evidence>
<dbReference type="EMBL" id="JBEZFP010000164">
    <property type="protein sequence ID" value="MEU8139268.1"/>
    <property type="molecule type" value="Genomic_DNA"/>
</dbReference>
<dbReference type="InterPro" id="IPR039420">
    <property type="entry name" value="WalR-like"/>
</dbReference>
<proteinExistence type="predicted"/>
<evidence type="ECO:0000256" key="2">
    <source>
        <dbReference type="SAM" id="MobiDB-lite"/>
    </source>
</evidence>
<dbReference type="Proteomes" id="UP001551482">
    <property type="component" value="Unassembled WGS sequence"/>
</dbReference>
<feature type="compositionally biased region" description="Basic residues" evidence="2">
    <location>
        <begin position="22"/>
        <end position="32"/>
    </location>
</feature>
<protein>
    <submittedName>
        <fullName evidence="4">LuxR C-terminal-related transcriptional regulator</fullName>
    </submittedName>
</protein>
<dbReference type="PROSITE" id="PS50043">
    <property type="entry name" value="HTH_LUXR_2"/>
    <property type="match status" value="1"/>
</dbReference>
<dbReference type="CDD" id="cd06170">
    <property type="entry name" value="LuxR_C_like"/>
    <property type="match status" value="1"/>
</dbReference>
<dbReference type="InterPro" id="IPR036388">
    <property type="entry name" value="WH-like_DNA-bd_sf"/>
</dbReference>
<feature type="region of interest" description="Disordered" evidence="2">
    <location>
        <begin position="1"/>
        <end position="37"/>
    </location>
</feature>
<name>A0ABV3DU38_9ACTN</name>
<comment type="caution">
    <text evidence="4">The sequence shown here is derived from an EMBL/GenBank/DDBJ whole genome shotgun (WGS) entry which is preliminary data.</text>
</comment>
<feature type="compositionally biased region" description="Basic and acidic residues" evidence="2">
    <location>
        <begin position="12"/>
        <end position="21"/>
    </location>
</feature>
<dbReference type="PANTHER" id="PTHR43214">
    <property type="entry name" value="TWO-COMPONENT RESPONSE REGULATOR"/>
    <property type="match status" value="1"/>
</dbReference>
<dbReference type="SMART" id="SM00421">
    <property type="entry name" value="HTH_LUXR"/>
    <property type="match status" value="1"/>
</dbReference>
<gene>
    <name evidence="4" type="ORF">AB0C36_37950</name>
</gene>
<accession>A0ABV3DU38</accession>
<dbReference type="PRINTS" id="PR00038">
    <property type="entry name" value="HTHLUXR"/>
</dbReference>
<dbReference type="RefSeq" id="WP_358363251.1">
    <property type="nucleotide sequence ID" value="NZ_JBEZFP010000164.1"/>
</dbReference>
<evidence type="ECO:0000259" key="3">
    <source>
        <dbReference type="PROSITE" id="PS50043"/>
    </source>
</evidence>
<keyword evidence="5" id="KW-1185">Reference proteome</keyword>
<dbReference type="SUPFAM" id="SSF46894">
    <property type="entry name" value="C-terminal effector domain of the bipartite response regulators"/>
    <property type="match status" value="1"/>
</dbReference>
<keyword evidence="1" id="KW-0238">DNA-binding</keyword>
<dbReference type="Gene3D" id="1.10.10.10">
    <property type="entry name" value="Winged helix-like DNA-binding domain superfamily/Winged helix DNA-binding domain"/>
    <property type="match status" value="1"/>
</dbReference>
<evidence type="ECO:0000313" key="4">
    <source>
        <dbReference type="EMBL" id="MEU8139268.1"/>
    </source>
</evidence>
<feature type="domain" description="HTH luxR-type" evidence="3">
    <location>
        <begin position="664"/>
        <end position="729"/>
    </location>
</feature>
<dbReference type="InterPro" id="IPR000792">
    <property type="entry name" value="Tscrpt_reg_LuxR_C"/>
</dbReference>
<sequence>MRATERAAATGRADDEPDRRAAPRRPAPRRAGPRATAQRAALQRLGAWHPRPFAGHLLPWPVHPTPDAKALLLLIAAAHHNDPDAPGASVALVLRAVHAAALAPDTLESAERAGLVHADAEHLFVGPPLSTAAVYGAAPLLARQAAHRLLAALLDTGHDRLAHLLHLASATSEPDPDLARELAATARARASVDATRAVGLRRAATLVPDISTRAALLAEAAEHAHLVGRADWARQWTSEARALPADAVARGTAARVHGLIALHDGSVADAHQSFLLAARLLAGNSHVLAVRCRLDAAEAAWALGDAAAFRDAVEPLADESFPGPGDAIAYGIGMRAVLQADVAGIITGSAVLRDVVARAERADDIDQLLRAGAAALVVGDLAAAGRLNGRALAMARVSGPLTAVPRILEHLAYAELRSGRHMQARAHAEEGALAARQTGRRNQIAHHHAILALVASLDDDATTVRGHADTVETVAGAHGLRQPSTLTSWALARADLARGRPHEAASRLAPLLRTGSEQAHFALRMLTVPCFVEAAALSGAPEPARLPLAEFAIWAELAVDPEAPAQLARCQALLAAADGRPSGEVEAGYAAALARHPQPDNGFERARTLLAYGRWLRRSRRPAQARDLLREAQVTFDRHGARVWSAHAVAELRATGAPPASAQPPGDLGELTPQQLRIARSVADGATNREIATRLSVSIRTVDHHLRNVFATLGVRSRVELARLVDRAEA</sequence>
<dbReference type="PANTHER" id="PTHR43214:SF42">
    <property type="entry name" value="TRANSCRIPTIONAL REGULATORY PROTEIN DESR"/>
    <property type="match status" value="1"/>
</dbReference>
<dbReference type="Pfam" id="PF00196">
    <property type="entry name" value="GerE"/>
    <property type="match status" value="1"/>
</dbReference>